<dbReference type="PANTHER" id="PTHR30006">
    <property type="entry name" value="THIAMINE-BINDING PERIPLASMIC PROTEIN-RELATED"/>
    <property type="match status" value="1"/>
</dbReference>
<organism evidence="4 5">
    <name type="scientific">Luteolibacter flavescens</name>
    <dbReference type="NCBI Taxonomy" id="1859460"/>
    <lineage>
        <taxon>Bacteria</taxon>
        <taxon>Pseudomonadati</taxon>
        <taxon>Verrucomicrobiota</taxon>
        <taxon>Verrucomicrobiia</taxon>
        <taxon>Verrucomicrobiales</taxon>
        <taxon>Verrucomicrobiaceae</taxon>
        <taxon>Luteolibacter</taxon>
    </lineage>
</organism>
<protein>
    <submittedName>
        <fullName evidence="4">Extracellular solute-binding protein</fullName>
    </submittedName>
</protein>
<dbReference type="Proteomes" id="UP001207930">
    <property type="component" value="Unassembled WGS sequence"/>
</dbReference>
<gene>
    <name evidence="4" type="ORF">OKA04_22675</name>
</gene>
<reference evidence="4 5" key="1">
    <citation type="submission" date="2022-10" db="EMBL/GenBank/DDBJ databases">
        <title>Luteolibacter flavescens strain MCCC 1K03193, whole genome shotgun sequencing project.</title>
        <authorList>
            <person name="Zhao G."/>
            <person name="Shen L."/>
        </authorList>
    </citation>
    <scope>NUCLEOTIDE SEQUENCE [LARGE SCALE GENOMIC DNA]</scope>
    <source>
        <strain evidence="4 5">MCCC 1K03193</strain>
    </source>
</reference>
<feature type="chain" id="PRO_5045170725" evidence="3">
    <location>
        <begin position="25"/>
        <end position="340"/>
    </location>
</feature>
<keyword evidence="5" id="KW-1185">Reference proteome</keyword>
<dbReference type="EMBL" id="JAPDDS010000019">
    <property type="protein sequence ID" value="MCW1887559.1"/>
    <property type="molecule type" value="Genomic_DNA"/>
</dbReference>
<feature type="signal peptide" evidence="3">
    <location>
        <begin position="1"/>
        <end position="24"/>
    </location>
</feature>
<evidence type="ECO:0000313" key="4">
    <source>
        <dbReference type="EMBL" id="MCW1887559.1"/>
    </source>
</evidence>
<accession>A0ABT3FVF3</accession>
<evidence type="ECO:0000313" key="5">
    <source>
        <dbReference type="Proteomes" id="UP001207930"/>
    </source>
</evidence>
<dbReference type="SUPFAM" id="SSF53850">
    <property type="entry name" value="Periplasmic binding protein-like II"/>
    <property type="match status" value="1"/>
</dbReference>
<evidence type="ECO:0000256" key="3">
    <source>
        <dbReference type="SAM" id="SignalP"/>
    </source>
</evidence>
<comment type="similarity">
    <text evidence="1">Belongs to the bacterial solute-binding protein 1 family.</text>
</comment>
<evidence type="ECO:0000256" key="1">
    <source>
        <dbReference type="ARBA" id="ARBA00008520"/>
    </source>
</evidence>
<dbReference type="Gene3D" id="3.40.190.10">
    <property type="entry name" value="Periplasmic binding protein-like II"/>
    <property type="match status" value="2"/>
</dbReference>
<proteinExistence type="inferred from homology"/>
<dbReference type="PANTHER" id="PTHR30006:SF15">
    <property type="entry name" value="IRON-UTILIZATION PERIPLASMIC PROTEIN"/>
    <property type="match status" value="1"/>
</dbReference>
<evidence type="ECO:0000256" key="2">
    <source>
        <dbReference type="ARBA" id="ARBA00022729"/>
    </source>
</evidence>
<dbReference type="InterPro" id="IPR026045">
    <property type="entry name" value="Ferric-bd"/>
</dbReference>
<comment type="caution">
    <text evidence="4">The sequence shown here is derived from an EMBL/GenBank/DDBJ whole genome shotgun (WGS) entry which is preliminary data.</text>
</comment>
<dbReference type="Pfam" id="PF13343">
    <property type="entry name" value="SBP_bac_6"/>
    <property type="match status" value="1"/>
</dbReference>
<dbReference type="PIRSF" id="PIRSF002825">
    <property type="entry name" value="CfbpA"/>
    <property type="match status" value="1"/>
</dbReference>
<keyword evidence="2 3" id="KW-0732">Signal</keyword>
<name>A0ABT3FVF3_9BACT</name>
<sequence length="340" mass="37185">MKPNRGILHLLPLAAAAFALNANAAELNIYSHRHYPQDQAINKLFTEKTGIEVKVVNADADQLIERLKSEGENSPADLLVTVDAGRLQRAKADGLLQPVKSEALEKASAPGLRDAEGYWYPYTLRARVILAAKDRVQKDEIKSYEDLADAKWKGRLLARSSSSSYNQALAASVVTANGKDKAAEWAKAVTANFARPPQGGDRDQIKAVASGLADVCISNTYYLGLLLNSKDEADRKAGESVHVIFPNQDGRGAHCNVSASGITKHAKNVEQAKAYMEFLVTPEVQKMIANSTYEYPVSGDTKLSPTHEAWGEFKIDTETFPKMGENQPEAVRIFDQAGWK</sequence>
<dbReference type="RefSeq" id="WP_264503514.1">
    <property type="nucleotide sequence ID" value="NZ_JAPDDS010000019.1"/>
</dbReference>